<evidence type="ECO:0000313" key="3">
    <source>
        <dbReference type="Proteomes" id="UP001642464"/>
    </source>
</evidence>
<feature type="compositionally biased region" description="Basic and acidic residues" evidence="1">
    <location>
        <begin position="42"/>
        <end position="51"/>
    </location>
</feature>
<dbReference type="Proteomes" id="UP001642464">
    <property type="component" value="Unassembled WGS sequence"/>
</dbReference>
<proteinExistence type="predicted"/>
<sequence>RRGRLLCLRGPRGVRRVFAHRWVGPEPAAARCRQRPRDLRGEVQETSEFGHEAVGGDSWYHATRAVPDPGRERGQRARARSVIAQRAPKPRVRVLQPSGHLSGIRPGIPSEVDLTSVTRVSCGTWGRVRWS</sequence>
<organism evidence="2 3">
    <name type="scientific">Durusdinium trenchii</name>
    <dbReference type="NCBI Taxonomy" id="1381693"/>
    <lineage>
        <taxon>Eukaryota</taxon>
        <taxon>Sar</taxon>
        <taxon>Alveolata</taxon>
        <taxon>Dinophyceae</taxon>
        <taxon>Suessiales</taxon>
        <taxon>Symbiodiniaceae</taxon>
        <taxon>Durusdinium</taxon>
    </lineage>
</organism>
<accession>A0ABP0K5C0</accession>
<feature type="non-terminal residue" evidence="2">
    <location>
        <position position="1"/>
    </location>
</feature>
<protein>
    <submittedName>
        <fullName evidence="2">Uncharacterized protein</fullName>
    </submittedName>
</protein>
<feature type="region of interest" description="Disordered" evidence="1">
    <location>
        <begin position="42"/>
        <end position="81"/>
    </location>
</feature>
<gene>
    <name evidence="2" type="ORF">SCF082_LOCUS15418</name>
</gene>
<comment type="caution">
    <text evidence="2">The sequence shown here is derived from an EMBL/GenBank/DDBJ whole genome shotgun (WGS) entry which is preliminary data.</text>
</comment>
<evidence type="ECO:0000256" key="1">
    <source>
        <dbReference type="SAM" id="MobiDB-lite"/>
    </source>
</evidence>
<name>A0ABP0K5C0_9DINO</name>
<reference evidence="2 3" key="1">
    <citation type="submission" date="2024-02" db="EMBL/GenBank/DDBJ databases">
        <authorList>
            <person name="Chen Y."/>
            <person name="Shah S."/>
            <person name="Dougan E. K."/>
            <person name="Thang M."/>
            <person name="Chan C."/>
        </authorList>
    </citation>
    <scope>NUCLEOTIDE SEQUENCE [LARGE SCALE GENOMIC DNA]</scope>
</reference>
<evidence type="ECO:0000313" key="2">
    <source>
        <dbReference type="EMBL" id="CAK9021605.1"/>
    </source>
</evidence>
<dbReference type="EMBL" id="CAXAMM010009878">
    <property type="protein sequence ID" value="CAK9021605.1"/>
    <property type="molecule type" value="Genomic_DNA"/>
</dbReference>
<keyword evidence="3" id="KW-1185">Reference proteome</keyword>